<dbReference type="RefSeq" id="WP_144545935.1">
    <property type="nucleotide sequence ID" value="NZ_CBCSDC010000032.1"/>
</dbReference>
<keyword evidence="1" id="KW-0472">Membrane</keyword>
<organism evidence="2 3">
    <name type="scientific">Cytobacillus oceanisediminis</name>
    <dbReference type="NCBI Taxonomy" id="665099"/>
    <lineage>
        <taxon>Bacteria</taxon>
        <taxon>Bacillati</taxon>
        <taxon>Bacillota</taxon>
        <taxon>Bacilli</taxon>
        <taxon>Bacillales</taxon>
        <taxon>Bacillaceae</taxon>
        <taxon>Cytobacillus</taxon>
    </lineage>
</organism>
<keyword evidence="1" id="KW-1133">Transmembrane helix</keyword>
<feature type="transmembrane region" description="Helical" evidence="1">
    <location>
        <begin position="40"/>
        <end position="62"/>
    </location>
</feature>
<protein>
    <submittedName>
        <fullName evidence="2">Uncharacterized protein</fullName>
    </submittedName>
</protein>
<sequence>MALFKLYLFSLLELILFLIAGFLLTNYILQPIYELSGIRFIGNVGIVWMGVSFILFSIATLLRTRFSKDKGAARILLKDRLGSLTFWAILACSIAVVIIPFISGKMY</sequence>
<comment type="caution">
    <text evidence="2">The sequence shown here is derived from an EMBL/GenBank/DDBJ whole genome shotgun (WGS) entry which is preliminary data.</text>
</comment>
<dbReference type="Proteomes" id="UP000318667">
    <property type="component" value="Unassembled WGS sequence"/>
</dbReference>
<evidence type="ECO:0000313" key="3">
    <source>
        <dbReference type="Proteomes" id="UP000318667"/>
    </source>
</evidence>
<feature type="transmembrane region" description="Helical" evidence="1">
    <location>
        <begin position="7"/>
        <end position="28"/>
    </location>
</feature>
<name>A0A562J7T3_9BACI</name>
<accession>A0A562J7T3</accession>
<proteinExistence type="predicted"/>
<evidence type="ECO:0000256" key="1">
    <source>
        <dbReference type="SAM" id="Phobius"/>
    </source>
</evidence>
<dbReference type="AlphaFoldDB" id="A0A562J7T3"/>
<dbReference type="GeneID" id="65406065"/>
<keyword evidence="1" id="KW-0812">Transmembrane</keyword>
<gene>
    <name evidence="2" type="ORF">IQ19_04998</name>
</gene>
<dbReference type="OrthoDB" id="2630335at2"/>
<evidence type="ECO:0000313" key="2">
    <source>
        <dbReference type="EMBL" id="TWH79251.1"/>
    </source>
</evidence>
<reference evidence="2 3" key="1">
    <citation type="journal article" date="2015" name="Stand. Genomic Sci.">
        <title>Genomic Encyclopedia of Bacterial and Archaeal Type Strains, Phase III: the genomes of soil and plant-associated and newly described type strains.</title>
        <authorList>
            <person name="Whitman W.B."/>
            <person name="Woyke T."/>
            <person name="Klenk H.P."/>
            <person name="Zhou Y."/>
            <person name="Lilburn T.G."/>
            <person name="Beck B.J."/>
            <person name="De Vos P."/>
            <person name="Vandamme P."/>
            <person name="Eisen J.A."/>
            <person name="Garrity G."/>
            <person name="Hugenholtz P."/>
            <person name="Kyrpides N.C."/>
        </authorList>
    </citation>
    <scope>NUCLEOTIDE SEQUENCE [LARGE SCALE GENOMIC DNA]</scope>
    <source>
        <strain evidence="2 3">CGMCC 1.10115</strain>
    </source>
</reference>
<keyword evidence="3" id="KW-1185">Reference proteome</keyword>
<feature type="transmembrane region" description="Helical" evidence="1">
    <location>
        <begin position="83"/>
        <end position="102"/>
    </location>
</feature>
<dbReference type="EMBL" id="VLKI01000024">
    <property type="protein sequence ID" value="TWH79251.1"/>
    <property type="molecule type" value="Genomic_DNA"/>
</dbReference>